<dbReference type="EMBL" id="QPJS01000001">
    <property type="protein sequence ID" value="RCX04879.1"/>
    <property type="molecule type" value="Genomic_DNA"/>
</dbReference>
<accession>A0A369A6H8</accession>
<keyword evidence="9" id="KW-1015">Disulfide bond</keyword>
<dbReference type="InterPro" id="IPR007886">
    <property type="entry name" value="AlaDH/PNT_N"/>
</dbReference>
<dbReference type="Gene3D" id="3.40.50.720">
    <property type="entry name" value="NAD(P)-binding Rossmann-like Domain"/>
    <property type="match status" value="2"/>
</dbReference>
<dbReference type="GO" id="GO:0005737">
    <property type="term" value="C:cytoplasm"/>
    <property type="evidence" value="ECO:0007669"/>
    <property type="project" value="TreeGrafter"/>
</dbReference>
<feature type="binding site" evidence="13">
    <location>
        <position position="268"/>
    </location>
    <ligand>
        <name>NAD(+)</name>
        <dbReference type="ChEBI" id="CHEBI:57540"/>
    </ligand>
</feature>
<dbReference type="Proteomes" id="UP000253517">
    <property type="component" value="Unassembled WGS sequence"/>
</dbReference>
<evidence type="ECO:0000256" key="2">
    <source>
        <dbReference type="ARBA" id="ARBA00005689"/>
    </source>
</evidence>
<keyword evidence="17" id="KW-1185">Reference proteome</keyword>
<evidence type="ECO:0000256" key="6">
    <source>
        <dbReference type="ARBA" id="ARBA00022605"/>
    </source>
</evidence>
<dbReference type="CDD" id="cd05199">
    <property type="entry name" value="SDH_like"/>
    <property type="match status" value="1"/>
</dbReference>
<organism evidence="16 17">
    <name type="scientific">Schleiferia thermophila</name>
    <dbReference type="NCBI Taxonomy" id="884107"/>
    <lineage>
        <taxon>Bacteria</taxon>
        <taxon>Pseudomonadati</taxon>
        <taxon>Bacteroidota</taxon>
        <taxon>Flavobacteriia</taxon>
        <taxon>Flavobacteriales</taxon>
        <taxon>Schleiferiaceae</taxon>
        <taxon>Schleiferia</taxon>
    </lineage>
</organism>
<evidence type="ECO:0000256" key="3">
    <source>
        <dbReference type="ARBA" id="ARBA00011245"/>
    </source>
</evidence>
<evidence type="ECO:0000256" key="4">
    <source>
        <dbReference type="ARBA" id="ARBA00012847"/>
    </source>
</evidence>
<dbReference type="GO" id="GO:0004754">
    <property type="term" value="F:saccharopine dehydrogenase (NAD+, L-lysine-forming) activity"/>
    <property type="evidence" value="ECO:0007669"/>
    <property type="project" value="UniProtKB-EC"/>
</dbReference>
<keyword evidence="7" id="KW-0560">Oxidoreductase</keyword>
<evidence type="ECO:0000256" key="9">
    <source>
        <dbReference type="ARBA" id="ARBA00023157"/>
    </source>
</evidence>
<comment type="subunit">
    <text evidence="3">Monomer.</text>
</comment>
<dbReference type="Pfam" id="PF01262">
    <property type="entry name" value="AlaDh_PNT_C"/>
    <property type="match status" value="1"/>
</dbReference>
<dbReference type="GO" id="GO:0019878">
    <property type="term" value="P:lysine biosynthetic process via aminoadipic acid"/>
    <property type="evidence" value="ECO:0007669"/>
    <property type="project" value="UniProtKB-UniPathway"/>
</dbReference>
<comment type="caution">
    <text evidence="16">The sequence shown here is derived from an EMBL/GenBank/DDBJ whole genome shotgun (WGS) entry which is preliminary data.</text>
</comment>
<comment type="similarity">
    <text evidence="2">Belongs to the AlaDH/PNT family.</text>
</comment>
<feature type="active site" description="Proton donor" evidence="12">
    <location>
        <position position="90"/>
    </location>
</feature>
<dbReference type="PANTHER" id="PTHR11133:SF23">
    <property type="entry name" value="SACCHAROPINE DEHYDROGENASE [NAD(+), L-LYSINE-FORMING]"/>
    <property type="match status" value="1"/>
</dbReference>
<gene>
    <name evidence="16" type="ORF">DES35_101149</name>
</gene>
<dbReference type="SMART" id="SM01002">
    <property type="entry name" value="AlaDh_PNT_C"/>
    <property type="match status" value="1"/>
</dbReference>
<dbReference type="Pfam" id="PF05222">
    <property type="entry name" value="AlaDh_PNT_N"/>
    <property type="match status" value="1"/>
</dbReference>
<evidence type="ECO:0000256" key="11">
    <source>
        <dbReference type="ARBA" id="ARBA00047860"/>
    </source>
</evidence>
<dbReference type="PANTHER" id="PTHR11133">
    <property type="entry name" value="SACCHAROPINE DEHYDROGENASE"/>
    <property type="match status" value="1"/>
</dbReference>
<evidence type="ECO:0000259" key="14">
    <source>
        <dbReference type="SMART" id="SM01002"/>
    </source>
</evidence>
<keyword evidence="6" id="KW-0028">Amino-acid biosynthesis</keyword>
<proteinExistence type="inferred from homology"/>
<evidence type="ECO:0000259" key="15">
    <source>
        <dbReference type="SMART" id="SM01003"/>
    </source>
</evidence>
<evidence type="ECO:0000313" key="17">
    <source>
        <dbReference type="Proteomes" id="UP000253517"/>
    </source>
</evidence>
<evidence type="ECO:0000256" key="10">
    <source>
        <dbReference type="ARBA" id="ARBA00033228"/>
    </source>
</evidence>
<evidence type="ECO:0000256" key="12">
    <source>
        <dbReference type="PIRSR" id="PIRSR018250-1"/>
    </source>
</evidence>
<sequence length="413" mass="47072">MLKFGIIREGKNPPDRRTPLTPGQVRLLMDKFQVEFYVQSSPYRAFSDDEYRERGIPVTEDLSMCDVILGVKEVPVDMLIPEKTYIFFSHTIKKQPYNRQMLQEILRRKIRLIDYETMVDAKGKRLVGFGKYAGIVGAYNGLKAYGLLSNAYHLKPAYQCFDLAEMLDELTKIQLPVDFKIAITGTGRVCEGVIEIMRAADIEQVSPYEYVFRDHTQPVFAVIKPTQYYKRKDGKVARKSEIYDNPIGYESDFLHFARESDLYITAHYWDNRAPYILTNEMLLDPFCRIKVVADISCDIGGPIACTLRPSTIENPIYAYDPASRSEVPLNTPNSIAVMAVDNLPCELPRDASEGFGKELMDKIFSELLKSHSPIIERATITLPEGVLAQRYEYLADYVSQESDLEVSTGQNSK</sequence>
<name>A0A369A6H8_9FLAO</name>
<dbReference type="RefSeq" id="WP_244906306.1">
    <property type="nucleotide sequence ID" value="NZ_BHZF01000001.1"/>
</dbReference>
<feature type="binding site" evidence="13">
    <location>
        <position position="233"/>
    </location>
    <ligand>
        <name>NAD(+)</name>
        <dbReference type="ChEBI" id="CHEBI:57540"/>
    </ligand>
</feature>
<evidence type="ECO:0000256" key="1">
    <source>
        <dbReference type="ARBA" id="ARBA00004884"/>
    </source>
</evidence>
<feature type="domain" description="Alanine dehydrogenase/pyridine nucleotide transhydrogenase N-terminal" evidence="15">
    <location>
        <begin position="5"/>
        <end position="136"/>
    </location>
</feature>
<dbReference type="InterPro" id="IPR007698">
    <property type="entry name" value="AlaDH/PNT_NAD(H)-bd"/>
</dbReference>
<evidence type="ECO:0000256" key="7">
    <source>
        <dbReference type="ARBA" id="ARBA00023002"/>
    </source>
</evidence>
<dbReference type="AlphaFoldDB" id="A0A369A6H8"/>
<dbReference type="SUPFAM" id="SSF52283">
    <property type="entry name" value="Formate/glycerate dehydrogenase catalytic domain-like"/>
    <property type="match status" value="1"/>
</dbReference>
<comment type="catalytic activity">
    <reaction evidence="11">
        <text>L-saccharopine + NAD(+) + H2O = L-lysine + 2-oxoglutarate + NADH + H(+)</text>
        <dbReference type="Rhea" id="RHEA:12440"/>
        <dbReference type="ChEBI" id="CHEBI:15377"/>
        <dbReference type="ChEBI" id="CHEBI:15378"/>
        <dbReference type="ChEBI" id="CHEBI:16810"/>
        <dbReference type="ChEBI" id="CHEBI:32551"/>
        <dbReference type="ChEBI" id="CHEBI:57540"/>
        <dbReference type="ChEBI" id="CHEBI:57945"/>
        <dbReference type="ChEBI" id="CHEBI:57951"/>
        <dbReference type="EC" id="1.5.1.7"/>
    </reaction>
</comment>
<feature type="active site" description="Proton acceptor" evidence="12">
    <location>
        <position position="72"/>
    </location>
</feature>
<evidence type="ECO:0000256" key="5">
    <source>
        <dbReference type="ARBA" id="ARBA00021221"/>
    </source>
</evidence>
<evidence type="ECO:0000256" key="8">
    <source>
        <dbReference type="ARBA" id="ARBA00023027"/>
    </source>
</evidence>
<evidence type="ECO:0000313" key="16">
    <source>
        <dbReference type="EMBL" id="RCX04879.1"/>
    </source>
</evidence>
<feature type="binding site" evidence="13">
    <location>
        <begin position="187"/>
        <end position="188"/>
    </location>
    <ligand>
        <name>NAD(+)</name>
        <dbReference type="ChEBI" id="CHEBI:57540"/>
    </ligand>
</feature>
<protein>
    <recommendedName>
        <fullName evidence="5">Saccharopine dehydrogenase [NAD(+), L-lysine-forming]</fullName>
        <ecNumber evidence="4">1.5.1.7</ecNumber>
    </recommendedName>
    <alternativeName>
        <fullName evidence="10">Lysine--2-oxoglutarate reductase</fullName>
    </alternativeName>
</protein>
<feature type="domain" description="Alanine dehydrogenase/pyridine nucleotide transhydrogenase NAD(H)-binding" evidence="14">
    <location>
        <begin position="164"/>
        <end position="339"/>
    </location>
</feature>
<dbReference type="InterPro" id="IPR051168">
    <property type="entry name" value="AASS"/>
</dbReference>
<dbReference type="UniPathway" id="UPA00033">
    <property type="reaction ID" value="UER00034"/>
</dbReference>
<dbReference type="SMART" id="SM01003">
    <property type="entry name" value="AlaDh_PNT_N"/>
    <property type="match status" value="1"/>
</dbReference>
<keyword evidence="8 13" id="KW-0520">NAD</keyword>
<dbReference type="EC" id="1.5.1.7" evidence="4"/>
<comment type="pathway">
    <text evidence="1">Amino-acid biosynthesis; L-lysine biosynthesis via AAA pathway; L-lysine from L-alpha-aminoadipate (fungal route): step 3/3.</text>
</comment>
<reference evidence="16 17" key="1">
    <citation type="submission" date="2018-07" db="EMBL/GenBank/DDBJ databases">
        <title>Genomic Encyclopedia of Type Strains, Phase IV (KMG-IV): sequencing the most valuable type-strain genomes for metagenomic binning, comparative biology and taxonomic classification.</title>
        <authorList>
            <person name="Goeker M."/>
        </authorList>
    </citation>
    <scope>NUCLEOTIDE SEQUENCE [LARGE SCALE GENOMIC DNA]</scope>
    <source>
        <strain evidence="16 17">DSM 21410</strain>
    </source>
</reference>
<evidence type="ECO:0000256" key="13">
    <source>
        <dbReference type="PIRSR" id="PIRSR018250-3"/>
    </source>
</evidence>
<dbReference type="InterPro" id="IPR027281">
    <property type="entry name" value="Lys1"/>
</dbReference>
<dbReference type="PIRSF" id="PIRSF018250">
    <property type="entry name" value="Saccharopine_DH_Lys"/>
    <property type="match status" value="1"/>
</dbReference>